<dbReference type="PANTHER" id="PTHR22932">
    <property type="entry name" value="TELOMERASE-BINDING PROTEIN P23 HSP90 CO-CHAPERONE"/>
    <property type="match status" value="1"/>
</dbReference>
<dbReference type="Pfam" id="PF04969">
    <property type="entry name" value="CS"/>
    <property type="match status" value="1"/>
</dbReference>
<feature type="domain" description="CS" evidence="3">
    <location>
        <begin position="2"/>
        <end position="90"/>
    </location>
</feature>
<dbReference type="GO" id="GO:0051879">
    <property type="term" value="F:Hsp90 protein binding"/>
    <property type="evidence" value="ECO:0007669"/>
    <property type="project" value="InterPro"/>
</dbReference>
<evidence type="ECO:0000313" key="5">
    <source>
        <dbReference type="Proteomes" id="UP000054107"/>
    </source>
</evidence>
<dbReference type="EMBL" id="LN725634">
    <property type="protein sequence ID" value="CEP11024.1"/>
    <property type="molecule type" value="Genomic_DNA"/>
</dbReference>
<dbReference type="PROSITE" id="PS51203">
    <property type="entry name" value="CS"/>
    <property type="match status" value="1"/>
</dbReference>
<dbReference type="InterPro" id="IPR008978">
    <property type="entry name" value="HSP20-like_chaperone"/>
</dbReference>
<dbReference type="InterPro" id="IPR045250">
    <property type="entry name" value="p23-like"/>
</dbReference>
<keyword evidence="5" id="KW-1185">Reference proteome</keyword>
<evidence type="ECO:0000313" key="4">
    <source>
        <dbReference type="EMBL" id="CEP11024.1"/>
    </source>
</evidence>
<dbReference type="Proteomes" id="UP000054107">
    <property type="component" value="Unassembled WGS sequence"/>
</dbReference>
<dbReference type="AlphaFoldDB" id="A0A0B7N7P7"/>
<dbReference type="STRING" id="35722.A0A0B7N7P7"/>
<organism evidence="4 5">
    <name type="scientific">Parasitella parasitica</name>
    <dbReference type="NCBI Taxonomy" id="35722"/>
    <lineage>
        <taxon>Eukaryota</taxon>
        <taxon>Fungi</taxon>
        <taxon>Fungi incertae sedis</taxon>
        <taxon>Mucoromycota</taxon>
        <taxon>Mucoromycotina</taxon>
        <taxon>Mucoromycetes</taxon>
        <taxon>Mucorales</taxon>
        <taxon>Mucorineae</taxon>
        <taxon>Mucoraceae</taxon>
        <taxon>Parasitella</taxon>
    </lineage>
</organism>
<dbReference type="GO" id="GO:0005829">
    <property type="term" value="C:cytosol"/>
    <property type="evidence" value="ECO:0007669"/>
    <property type="project" value="TreeGrafter"/>
</dbReference>
<feature type="region of interest" description="Disordered" evidence="2">
    <location>
        <begin position="128"/>
        <end position="166"/>
    </location>
</feature>
<dbReference type="SUPFAM" id="SSF49764">
    <property type="entry name" value="HSP20-like chaperones"/>
    <property type="match status" value="1"/>
</dbReference>
<dbReference type="PANTHER" id="PTHR22932:SF1">
    <property type="entry name" value="CO-CHAPERONE PROTEIN DAF-41"/>
    <property type="match status" value="1"/>
</dbReference>
<protein>
    <recommendedName>
        <fullName evidence="3">CS domain-containing protein</fullName>
    </recommendedName>
</protein>
<dbReference type="GO" id="GO:0005634">
    <property type="term" value="C:nucleus"/>
    <property type="evidence" value="ECO:0007669"/>
    <property type="project" value="TreeGrafter"/>
</dbReference>
<reference evidence="4 5" key="1">
    <citation type="submission" date="2014-09" db="EMBL/GenBank/DDBJ databases">
        <authorList>
            <person name="Ellenberger Sabrina"/>
        </authorList>
    </citation>
    <scope>NUCLEOTIDE SEQUENCE [LARGE SCALE GENOMIC DNA]</scope>
    <source>
        <strain evidence="4 5">CBS 412.66</strain>
    </source>
</reference>
<dbReference type="GO" id="GO:0051087">
    <property type="term" value="F:protein-folding chaperone binding"/>
    <property type="evidence" value="ECO:0007669"/>
    <property type="project" value="TreeGrafter"/>
</dbReference>
<dbReference type="FunFam" id="2.60.40.790:FF:000013">
    <property type="entry name" value="Very-long-chain (3R)-3-hydroxyacyl-CoA dehydratase"/>
    <property type="match status" value="1"/>
</dbReference>
<proteinExistence type="inferred from homology"/>
<dbReference type="GO" id="GO:0006457">
    <property type="term" value="P:protein folding"/>
    <property type="evidence" value="ECO:0007669"/>
    <property type="project" value="TreeGrafter"/>
</dbReference>
<feature type="compositionally biased region" description="Acidic residues" evidence="2">
    <location>
        <begin position="149"/>
        <end position="166"/>
    </location>
</feature>
<evidence type="ECO:0000256" key="2">
    <source>
        <dbReference type="SAM" id="MobiDB-lite"/>
    </source>
</evidence>
<comment type="similarity">
    <text evidence="1">Belongs to the p23/wos2 family.</text>
</comment>
<accession>A0A0B7N7P7</accession>
<dbReference type="GO" id="GO:0051131">
    <property type="term" value="P:chaperone-mediated protein complex assembly"/>
    <property type="evidence" value="ECO:0007669"/>
    <property type="project" value="TreeGrafter"/>
</dbReference>
<dbReference type="InterPro" id="IPR007052">
    <property type="entry name" value="CS_dom"/>
</dbReference>
<name>A0A0B7N7P7_9FUNG</name>
<evidence type="ECO:0000256" key="1">
    <source>
        <dbReference type="ARBA" id="ARBA00025733"/>
    </source>
</evidence>
<sequence>MPLHPTVLWAQRADVIYLTVEISDINNHKIDLTEKKLTFTGTGEKEQNEYAFDIEFYKDVDVEKSKKHLTARNLTMAVYKKEEAWWPKLQTGNKLNFVKVDFQKWKDEDDEDIQENDPMGTMDFQSLMQQAGANGGLNMDDLTPPNLDDMPEEDGSTDEEDELKKD</sequence>
<dbReference type="CDD" id="cd06465">
    <property type="entry name" value="p23_hB-ind1_like"/>
    <property type="match status" value="1"/>
</dbReference>
<evidence type="ECO:0000259" key="3">
    <source>
        <dbReference type="PROSITE" id="PS51203"/>
    </source>
</evidence>
<gene>
    <name evidence="4" type="primary">PARPA_04825.1 scaffold 15686</name>
</gene>
<dbReference type="OrthoDB" id="1564555at2759"/>
<dbReference type="Gene3D" id="2.60.40.790">
    <property type="match status" value="1"/>
</dbReference>